<dbReference type="STRING" id="390242.SAMN04488024_107172"/>
<dbReference type="EMBL" id="FMZH01000007">
    <property type="protein sequence ID" value="SDD71050.1"/>
    <property type="molecule type" value="Genomic_DNA"/>
</dbReference>
<evidence type="ECO:0000313" key="2">
    <source>
        <dbReference type="Proteomes" id="UP000199455"/>
    </source>
</evidence>
<protein>
    <submittedName>
        <fullName evidence="1">Uncharacterized protein</fullName>
    </submittedName>
</protein>
<dbReference type="AlphaFoldDB" id="A0A1G6WYL0"/>
<accession>A0A1G6WYL0</accession>
<proteinExistence type="predicted"/>
<organism evidence="1 2">
    <name type="scientific">Pedobacter soli</name>
    <dbReference type="NCBI Taxonomy" id="390242"/>
    <lineage>
        <taxon>Bacteria</taxon>
        <taxon>Pseudomonadati</taxon>
        <taxon>Bacteroidota</taxon>
        <taxon>Sphingobacteriia</taxon>
        <taxon>Sphingobacteriales</taxon>
        <taxon>Sphingobacteriaceae</taxon>
        <taxon>Pedobacter</taxon>
    </lineage>
</organism>
<keyword evidence="2" id="KW-1185">Reference proteome</keyword>
<sequence>MKLILLLLVLSFNIQAIAQRIVFDRQHFAIVSENNAVRLSAELAHQSDLRAITSQFKQIQLNLAGVILTEQLIYASLTQVENGLKSAQALRQIGQLSAEIITESNAVLDAARSSPALLLFAQGSCEQLRNRGLRLVEQVSAVVIKEGENLLMDYASRDQLLKKISLELKTIRALLYSIKKCMYWVKVNGMLKTINPYKGFINTDKRMVENLLFNLKTLKRK</sequence>
<dbReference type="RefSeq" id="WP_090770413.1">
    <property type="nucleotide sequence ID" value="NZ_FMZH01000007.1"/>
</dbReference>
<name>A0A1G6WYL0_9SPHI</name>
<gene>
    <name evidence="1" type="ORF">SAMN04488024_107172</name>
</gene>
<evidence type="ECO:0000313" key="1">
    <source>
        <dbReference type="EMBL" id="SDD71050.1"/>
    </source>
</evidence>
<dbReference type="Proteomes" id="UP000199455">
    <property type="component" value="Unassembled WGS sequence"/>
</dbReference>
<reference evidence="2" key="1">
    <citation type="submission" date="2016-10" db="EMBL/GenBank/DDBJ databases">
        <authorList>
            <person name="Varghese N."/>
            <person name="Submissions S."/>
        </authorList>
    </citation>
    <scope>NUCLEOTIDE SEQUENCE [LARGE SCALE GENOMIC DNA]</scope>
    <source>
        <strain evidence="2">DSM 18609</strain>
    </source>
</reference>